<dbReference type="OrthoDB" id="9800877at2"/>
<dbReference type="Pfam" id="PF13817">
    <property type="entry name" value="DDE_Tnp_IS66_C"/>
    <property type="match status" value="1"/>
</dbReference>
<protein>
    <submittedName>
        <fullName evidence="3">IS66 family transposase</fullName>
    </submittedName>
</protein>
<dbReference type="PANTHER" id="PTHR33678">
    <property type="entry name" value="BLL1576 PROTEIN"/>
    <property type="match status" value="1"/>
</dbReference>
<dbReference type="InterPro" id="IPR052344">
    <property type="entry name" value="Transposase-related"/>
</dbReference>
<feature type="domain" description="Transposase IS66 C-terminal" evidence="2">
    <location>
        <begin position="312"/>
        <end position="349"/>
    </location>
</feature>
<evidence type="ECO:0000313" key="3">
    <source>
        <dbReference type="EMBL" id="MTH48968.1"/>
    </source>
</evidence>
<dbReference type="Proteomes" id="UP000477739">
    <property type="component" value="Unassembled WGS sequence"/>
</dbReference>
<evidence type="ECO:0000313" key="4">
    <source>
        <dbReference type="Proteomes" id="UP000477739"/>
    </source>
</evidence>
<dbReference type="Pfam" id="PF03050">
    <property type="entry name" value="DDE_Tnp_IS66"/>
    <property type="match status" value="1"/>
</dbReference>
<sequence>CRRCDRIVQAPAPSRPIERGIAGPGLLARVLTSKYAEHTPLYRQSEIYGRQGVELSRSLLSGWVDACCRLLSPLEEALRSYVLTDGKLHADDTPVPVLLPGNKKTKTGRLWTYVRDDRNAGSALAPAVWFAYSPDRKGIHPQTHLAGFSGVLQADAYAGFNELYRDGRITEAACWAHARRKIHDVHVRTPSDLTEEALKRIGELYAIEADMRGKSAEERQAVRQQKALPLLASLEGWLREKQKTLSRHSELAKAFAYALNQWPALTRYAEDGWVEVDNNIAENALRLVSLGRKNWLFFGSDHGGERGALVYSLIGTCKLNGVDPECYLHYVLDVIADWSVNRVGDLLPWRVTLPA</sequence>
<keyword evidence="4" id="KW-1185">Reference proteome</keyword>
<evidence type="ECO:0000259" key="2">
    <source>
        <dbReference type="Pfam" id="PF13817"/>
    </source>
</evidence>
<proteinExistence type="predicted"/>
<dbReference type="PANTHER" id="PTHR33678:SF1">
    <property type="entry name" value="BLL1576 PROTEIN"/>
    <property type="match status" value="1"/>
</dbReference>
<feature type="domain" description="Transposase IS66 central" evidence="1">
    <location>
        <begin position="19"/>
        <end position="305"/>
    </location>
</feature>
<gene>
    <name evidence="3" type="ORF">GJV78_22660</name>
</gene>
<reference evidence="3 4" key="1">
    <citation type="submission" date="2019-11" db="EMBL/GenBank/DDBJ databases">
        <title>Escherichia alba sp. nov. isolated from the gut of plastic-eating superworms Zophobas atratus.</title>
        <authorList>
            <person name="Yang Y."/>
        </authorList>
    </citation>
    <scope>NUCLEOTIDE SEQUENCE [LARGE SCALE GENOMIC DNA]</scope>
    <source>
        <strain evidence="4">BIT-B35</strain>
    </source>
</reference>
<comment type="caution">
    <text evidence="3">The sequence shown here is derived from an EMBL/GenBank/DDBJ whole genome shotgun (WGS) entry which is preliminary data.</text>
</comment>
<evidence type="ECO:0000259" key="1">
    <source>
        <dbReference type="Pfam" id="PF03050"/>
    </source>
</evidence>
<name>A0A6L6ITC0_9ENTR</name>
<dbReference type="NCBIfam" id="NF033517">
    <property type="entry name" value="transpos_IS66"/>
    <property type="match status" value="1"/>
</dbReference>
<dbReference type="RefSeq" id="WP_155110304.1">
    <property type="nucleotide sequence ID" value="NZ_WMJZ01000116.1"/>
</dbReference>
<dbReference type="InterPro" id="IPR004291">
    <property type="entry name" value="Transposase_IS66_central"/>
</dbReference>
<dbReference type="EMBL" id="WMJZ01000116">
    <property type="protein sequence ID" value="MTH48968.1"/>
    <property type="molecule type" value="Genomic_DNA"/>
</dbReference>
<accession>A0A6L6ITC0</accession>
<dbReference type="AlphaFoldDB" id="A0A6L6ITC0"/>
<dbReference type="InterPro" id="IPR039552">
    <property type="entry name" value="IS66_C"/>
</dbReference>
<feature type="non-terminal residue" evidence="3">
    <location>
        <position position="1"/>
    </location>
</feature>
<organism evidence="3 4">
    <name type="scientific">Intestinirhabdus alba</name>
    <dbReference type="NCBI Taxonomy" id="2899544"/>
    <lineage>
        <taxon>Bacteria</taxon>
        <taxon>Pseudomonadati</taxon>
        <taxon>Pseudomonadota</taxon>
        <taxon>Gammaproteobacteria</taxon>
        <taxon>Enterobacterales</taxon>
        <taxon>Enterobacteriaceae</taxon>
        <taxon>Intestinirhabdus</taxon>
    </lineage>
</organism>